<dbReference type="InterPro" id="IPR031815">
    <property type="entry name" value="DUF5074"/>
</dbReference>
<accession>A0A9E8MZL9</accession>
<feature type="chain" id="PRO_5039197146" evidence="1">
    <location>
        <begin position="22"/>
        <end position="342"/>
    </location>
</feature>
<dbReference type="KEGG" id="lnu:N7U66_06180"/>
<organism evidence="2 3">
    <name type="scientific">Lacinutrix neustonica</name>
    <dbReference type="NCBI Taxonomy" id="2980107"/>
    <lineage>
        <taxon>Bacteria</taxon>
        <taxon>Pseudomonadati</taxon>
        <taxon>Bacteroidota</taxon>
        <taxon>Flavobacteriia</taxon>
        <taxon>Flavobacteriales</taxon>
        <taxon>Flavobacteriaceae</taxon>
        <taxon>Lacinutrix</taxon>
    </lineage>
</organism>
<evidence type="ECO:0000313" key="3">
    <source>
        <dbReference type="Proteomes" id="UP001164705"/>
    </source>
</evidence>
<keyword evidence="3" id="KW-1185">Reference proteome</keyword>
<proteinExistence type="predicted"/>
<dbReference type="InterPro" id="IPR051200">
    <property type="entry name" value="Host-pathogen_enzymatic-act"/>
</dbReference>
<reference evidence="2" key="1">
    <citation type="submission" date="2022-11" db="EMBL/GenBank/DDBJ databases">
        <title>Lacinutrix neustonica HL-RS19T sp. nov., isolated from the surface microlayer sample of brackish Lake Shihwa.</title>
        <authorList>
            <person name="Choi J.Y."/>
            <person name="Hwang C.Y."/>
        </authorList>
    </citation>
    <scope>NUCLEOTIDE SEQUENCE</scope>
    <source>
        <strain evidence="2">HL-RS19</strain>
    </source>
</reference>
<dbReference type="AlphaFoldDB" id="A0A9E8MZL9"/>
<dbReference type="Pfam" id="PF16819">
    <property type="entry name" value="DUF5074"/>
    <property type="match status" value="1"/>
</dbReference>
<name>A0A9E8MZL9_9FLAO</name>
<dbReference type="SUPFAM" id="SSF51004">
    <property type="entry name" value="C-terminal (heme d1) domain of cytochrome cd1-nitrite reductase"/>
    <property type="match status" value="1"/>
</dbReference>
<dbReference type="InterPro" id="IPR011048">
    <property type="entry name" value="Haem_d1_sf"/>
</dbReference>
<feature type="signal peptide" evidence="1">
    <location>
        <begin position="1"/>
        <end position="21"/>
    </location>
</feature>
<evidence type="ECO:0000256" key="1">
    <source>
        <dbReference type="SAM" id="SignalP"/>
    </source>
</evidence>
<protein>
    <submittedName>
        <fullName evidence="2">YncE family protein</fullName>
    </submittedName>
</protein>
<dbReference type="Proteomes" id="UP001164705">
    <property type="component" value="Chromosome"/>
</dbReference>
<dbReference type="Gene3D" id="2.130.10.10">
    <property type="entry name" value="YVTN repeat-like/Quinoprotein amine dehydrogenase"/>
    <property type="match status" value="1"/>
</dbReference>
<sequence>MKLNNLALIALVIAVTFTSCSNDDDSTAVVPLGAYENGILISHEGSFSGGVGTVSYVSNDFTTIEHDIFSNVNSRSLGTVAQSMAFNGDFAYIIINVSNQIEVVNRYTFESIATINTGVINPRYMTISNGKGYVTAWGDYSDTTDDALLVVDLGTNTILDTIATSYLPEEIIAVNNKVYVATGIYGNGNKVDVFNSATDELVDSITVGNSPNSLQLDSNNDLWVLSSENLIEINTNSNIINKTVTFDSSISSPSKLNFDSGNLYLYAGGSVYKMDETATDFPTIPEFTDVSFYDMSVRNGLLYGLDAGDFSTNGTLKVFDLTTNTEMEVITVGVIPGEVYFN</sequence>
<dbReference type="InterPro" id="IPR015943">
    <property type="entry name" value="WD40/YVTN_repeat-like_dom_sf"/>
</dbReference>
<keyword evidence="1" id="KW-0732">Signal</keyword>
<gene>
    <name evidence="2" type="ORF">N7U66_06180</name>
</gene>
<dbReference type="EMBL" id="CP113088">
    <property type="protein sequence ID" value="WAC03179.1"/>
    <property type="molecule type" value="Genomic_DNA"/>
</dbReference>
<evidence type="ECO:0000313" key="2">
    <source>
        <dbReference type="EMBL" id="WAC03179.1"/>
    </source>
</evidence>
<dbReference type="PANTHER" id="PTHR47197">
    <property type="entry name" value="PROTEIN NIRF"/>
    <property type="match status" value="1"/>
</dbReference>
<dbReference type="PROSITE" id="PS51257">
    <property type="entry name" value="PROKAR_LIPOPROTEIN"/>
    <property type="match status" value="1"/>
</dbReference>
<dbReference type="PANTHER" id="PTHR47197:SF3">
    <property type="entry name" value="DIHYDRO-HEME D1 DEHYDROGENASE"/>
    <property type="match status" value="1"/>
</dbReference>
<dbReference type="RefSeq" id="WP_267677753.1">
    <property type="nucleotide sequence ID" value="NZ_CP113088.1"/>
</dbReference>